<evidence type="ECO:0000313" key="2">
    <source>
        <dbReference type="EMBL" id="KAG7392247.1"/>
    </source>
</evidence>
<dbReference type="Proteomes" id="UP000694044">
    <property type="component" value="Unassembled WGS sequence"/>
</dbReference>
<reference evidence="2" key="1">
    <citation type="submission" date="2021-02" db="EMBL/GenBank/DDBJ databases">
        <authorList>
            <person name="Palmer J.M."/>
        </authorList>
    </citation>
    <scope>NUCLEOTIDE SEQUENCE</scope>
    <source>
        <strain evidence="2">SCRP734</strain>
    </source>
</reference>
<proteinExistence type="predicted"/>
<dbReference type="AlphaFoldDB" id="A0A8T1WET3"/>
<dbReference type="EMBL" id="JAGDFM010000012">
    <property type="protein sequence ID" value="KAG7392247.1"/>
    <property type="molecule type" value="Genomic_DNA"/>
</dbReference>
<name>A0A8T1WET3_9STRA</name>
<keyword evidence="3" id="KW-1185">Reference proteome</keyword>
<evidence type="ECO:0000313" key="3">
    <source>
        <dbReference type="Proteomes" id="UP000694044"/>
    </source>
</evidence>
<sequence>MMTYPSRKYRQRFHFLLEAGHIINAESWTDSQSKVVASVTAEAVSTAVALPARQSPPIVEGKVPGKATTTKEIQAPQRAELETPAKTKLTTQLGVEHQAEVCAVDAEGEVRAVDAEGVHGKRLKCCECALKLEAASPSGRTNHGFVGGAGAGGRGSDVGGAVGTGVDGAVCLAFATGRGSRRPVAGVTIPETPQPGVPTPTE</sequence>
<accession>A0A8T1WET3</accession>
<feature type="compositionally biased region" description="Pro residues" evidence="1">
    <location>
        <begin position="192"/>
        <end position="202"/>
    </location>
</feature>
<protein>
    <submittedName>
        <fullName evidence="2">Uncharacterized protein</fullName>
    </submittedName>
</protein>
<feature type="region of interest" description="Disordered" evidence="1">
    <location>
        <begin position="182"/>
        <end position="202"/>
    </location>
</feature>
<evidence type="ECO:0000256" key="1">
    <source>
        <dbReference type="SAM" id="MobiDB-lite"/>
    </source>
</evidence>
<comment type="caution">
    <text evidence="2">The sequence shown here is derived from an EMBL/GenBank/DDBJ whole genome shotgun (WGS) entry which is preliminary data.</text>
</comment>
<gene>
    <name evidence="2" type="ORF">PHYPSEUDO_001351</name>
</gene>
<organism evidence="2 3">
    <name type="scientific">Phytophthora pseudosyringae</name>
    <dbReference type="NCBI Taxonomy" id="221518"/>
    <lineage>
        <taxon>Eukaryota</taxon>
        <taxon>Sar</taxon>
        <taxon>Stramenopiles</taxon>
        <taxon>Oomycota</taxon>
        <taxon>Peronosporomycetes</taxon>
        <taxon>Peronosporales</taxon>
        <taxon>Peronosporaceae</taxon>
        <taxon>Phytophthora</taxon>
    </lineage>
</organism>